<geneLocation type="mitochondrion" evidence="1"/>
<sequence>MRTSSLPYRANSALKGSPLFVNQKQRKLLQPLATLAVGENNRRTASLKANPSVRELDLSGYFHILYF</sequence>
<gene>
    <name evidence="1" type="ORF">ABT39_MTgene5564</name>
</gene>
<name>A0A101LXY4_PICGL</name>
<dbReference type="EMBL" id="LKAM01000007">
    <property type="protein sequence ID" value="KUM47379.1"/>
    <property type="molecule type" value="Genomic_DNA"/>
</dbReference>
<dbReference type="AlphaFoldDB" id="A0A101LXY4"/>
<keyword evidence="1" id="KW-0496">Mitochondrion</keyword>
<organism evidence="1">
    <name type="scientific">Picea glauca</name>
    <name type="common">White spruce</name>
    <name type="synonym">Pinus glauca</name>
    <dbReference type="NCBI Taxonomy" id="3330"/>
    <lineage>
        <taxon>Eukaryota</taxon>
        <taxon>Viridiplantae</taxon>
        <taxon>Streptophyta</taxon>
        <taxon>Embryophyta</taxon>
        <taxon>Tracheophyta</taxon>
        <taxon>Spermatophyta</taxon>
        <taxon>Pinopsida</taxon>
        <taxon>Pinidae</taxon>
        <taxon>Conifers I</taxon>
        <taxon>Pinales</taxon>
        <taxon>Pinaceae</taxon>
        <taxon>Picea</taxon>
    </lineage>
</organism>
<accession>A0A101LXY4</accession>
<proteinExistence type="predicted"/>
<evidence type="ECO:0000313" key="1">
    <source>
        <dbReference type="EMBL" id="KUM47379.1"/>
    </source>
</evidence>
<comment type="caution">
    <text evidence="1">The sequence shown here is derived from an EMBL/GenBank/DDBJ whole genome shotgun (WGS) entry which is preliminary data.</text>
</comment>
<protein>
    <submittedName>
        <fullName evidence="1">Uncharacterized protein</fullName>
    </submittedName>
</protein>
<reference evidence="1" key="1">
    <citation type="journal article" date="2015" name="Genome Biol. Evol.">
        <title>Organellar Genomes of White Spruce (Picea glauca): Assembly and Annotation.</title>
        <authorList>
            <person name="Jackman S.D."/>
            <person name="Warren R.L."/>
            <person name="Gibb E.A."/>
            <person name="Vandervalk B.P."/>
            <person name="Mohamadi H."/>
            <person name="Chu J."/>
            <person name="Raymond A."/>
            <person name="Pleasance S."/>
            <person name="Coope R."/>
            <person name="Wildung M.R."/>
            <person name="Ritland C.E."/>
            <person name="Bousquet J."/>
            <person name="Jones S.J."/>
            <person name="Bohlmann J."/>
            <person name="Birol I."/>
        </authorList>
    </citation>
    <scope>NUCLEOTIDE SEQUENCE [LARGE SCALE GENOMIC DNA]</scope>
    <source>
        <tissue evidence="1">Flushing bud</tissue>
    </source>
</reference>